<reference evidence="4" key="1">
    <citation type="submission" date="2025-08" db="UniProtKB">
        <authorList>
            <consortium name="RefSeq"/>
        </authorList>
    </citation>
    <scope>IDENTIFICATION</scope>
</reference>
<evidence type="ECO:0000256" key="2">
    <source>
        <dbReference type="SAM" id="MobiDB-lite"/>
    </source>
</evidence>
<feature type="coiled-coil region" evidence="1">
    <location>
        <begin position="39"/>
        <end position="73"/>
    </location>
</feature>
<sequence length="426" mass="49282">MGKKGKKKESGKKSGKKGGKKKSSEPQMTIQEAILAYQINIKEQALEEFMYEIKGLEEKNQKHKERNERLKEEQLYHISTLLKQAKERDKELEQVTVVNKEHVEEALKDKWKAAKEEDQKIEDLKGEIAQRAAELEEELVTVAKWQEYRNKGQHEHAKHIKLLEQELLDMQVSFDEMKAHLERTLNVAKDEIHKSTEERLMEQKHIASEKAMTTLDKWSTQEVKDNKWLKKEAELHRVEAERLVEEVEVLEKENLEIMSRLFDCRIQDLKISRNFYLTQFGEGEDIDDGGILEEDLSKMDLESPDKPLAIGGATQGPAKAPRPKSATQRAVEAKVFSLAVKEQWEEDLGGSWADVNQLDNYLDYEDENFDDYLNLGPVELKLLRVTGHKMTVHKPKKLTDEEEEAKLSAPDVWPVTPEMLKTVTDV</sequence>
<dbReference type="OrthoDB" id="10005859at2759"/>
<dbReference type="PANTHER" id="PTHR21468:SF1">
    <property type="entry name" value="COILED-COIL DOMAIN-CONTAINING PROTEIN 83"/>
    <property type="match status" value="1"/>
</dbReference>
<evidence type="ECO:0000256" key="1">
    <source>
        <dbReference type="SAM" id="Coils"/>
    </source>
</evidence>
<feature type="compositionally biased region" description="Basic residues" evidence="2">
    <location>
        <begin position="1"/>
        <end position="21"/>
    </location>
</feature>
<evidence type="ECO:0000313" key="4">
    <source>
        <dbReference type="RefSeq" id="XP_022094811.1"/>
    </source>
</evidence>
<dbReference type="InterPro" id="IPR026702">
    <property type="entry name" value="CCDC83"/>
</dbReference>
<dbReference type="AlphaFoldDB" id="A0A8B7YTZ3"/>
<proteinExistence type="predicted"/>
<dbReference type="OMA" id="DMRIQIS"/>
<dbReference type="CTD" id="220047"/>
<dbReference type="KEGG" id="aplc:110981508"/>
<feature type="coiled-coil region" evidence="1">
    <location>
        <begin position="230"/>
        <end position="260"/>
    </location>
</feature>
<gene>
    <name evidence="4" type="primary">LOC110981508</name>
</gene>
<dbReference type="RefSeq" id="XP_022094811.1">
    <property type="nucleotide sequence ID" value="XM_022239119.1"/>
</dbReference>
<protein>
    <submittedName>
        <fullName evidence="4">Coiled-coil domain-containing protein 83-like</fullName>
    </submittedName>
</protein>
<keyword evidence="1" id="KW-0175">Coiled coil</keyword>
<accession>A0A8B7YTZ3</accession>
<name>A0A8B7YTZ3_ACAPL</name>
<feature type="region of interest" description="Disordered" evidence="2">
    <location>
        <begin position="1"/>
        <end position="28"/>
    </location>
</feature>
<organism evidence="3 4">
    <name type="scientific">Acanthaster planci</name>
    <name type="common">Crown-of-thorns starfish</name>
    <dbReference type="NCBI Taxonomy" id="133434"/>
    <lineage>
        <taxon>Eukaryota</taxon>
        <taxon>Metazoa</taxon>
        <taxon>Echinodermata</taxon>
        <taxon>Eleutherozoa</taxon>
        <taxon>Asterozoa</taxon>
        <taxon>Asteroidea</taxon>
        <taxon>Valvatacea</taxon>
        <taxon>Valvatida</taxon>
        <taxon>Acanthasteridae</taxon>
        <taxon>Acanthaster</taxon>
    </lineage>
</organism>
<dbReference type="Proteomes" id="UP000694845">
    <property type="component" value="Unplaced"/>
</dbReference>
<keyword evidence="3" id="KW-1185">Reference proteome</keyword>
<dbReference type="PANTHER" id="PTHR21468">
    <property type="entry name" value="HSD9"/>
    <property type="match status" value="1"/>
</dbReference>
<dbReference type="GeneID" id="110981508"/>
<evidence type="ECO:0000313" key="3">
    <source>
        <dbReference type="Proteomes" id="UP000694845"/>
    </source>
</evidence>